<accession>A0A2G9S532</accession>
<evidence type="ECO:0000313" key="2">
    <source>
        <dbReference type="Proteomes" id="UP000228934"/>
    </source>
</evidence>
<organism evidence="1 2">
    <name type="scientific">Aquarana catesbeiana</name>
    <name type="common">American bullfrog</name>
    <name type="synonym">Rana catesbeiana</name>
    <dbReference type="NCBI Taxonomy" id="8400"/>
    <lineage>
        <taxon>Eukaryota</taxon>
        <taxon>Metazoa</taxon>
        <taxon>Chordata</taxon>
        <taxon>Craniata</taxon>
        <taxon>Vertebrata</taxon>
        <taxon>Euteleostomi</taxon>
        <taxon>Amphibia</taxon>
        <taxon>Batrachia</taxon>
        <taxon>Anura</taxon>
        <taxon>Neobatrachia</taxon>
        <taxon>Ranoidea</taxon>
        <taxon>Ranidae</taxon>
        <taxon>Aquarana</taxon>
    </lineage>
</organism>
<evidence type="ECO:0000313" key="1">
    <source>
        <dbReference type="EMBL" id="PIO35185.1"/>
    </source>
</evidence>
<dbReference type="Proteomes" id="UP000228934">
    <property type="component" value="Unassembled WGS sequence"/>
</dbReference>
<keyword evidence="2" id="KW-1185">Reference proteome</keyword>
<dbReference type="EMBL" id="KV925764">
    <property type="protein sequence ID" value="PIO35185.1"/>
    <property type="molecule type" value="Genomic_DNA"/>
</dbReference>
<sequence>MLSLRVYAAWTGPLSSGTDISGRVDLHGCAPPLRNHTHMFIMVLLLTSDLKVPKRVELTITVTTTHP</sequence>
<protein>
    <submittedName>
        <fullName evidence="1">Uncharacterized protein</fullName>
    </submittedName>
</protein>
<dbReference type="AlphaFoldDB" id="A0A2G9S532"/>
<proteinExistence type="predicted"/>
<reference evidence="2" key="1">
    <citation type="journal article" date="2017" name="Nat. Commun.">
        <title>The North American bullfrog draft genome provides insight into hormonal regulation of long noncoding RNA.</title>
        <authorList>
            <person name="Hammond S.A."/>
            <person name="Warren R.L."/>
            <person name="Vandervalk B.P."/>
            <person name="Kucuk E."/>
            <person name="Khan H."/>
            <person name="Gibb E.A."/>
            <person name="Pandoh P."/>
            <person name="Kirk H."/>
            <person name="Zhao Y."/>
            <person name="Jones M."/>
            <person name="Mungall A.J."/>
            <person name="Coope R."/>
            <person name="Pleasance S."/>
            <person name="Moore R.A."/>
            <person name="Holt R.A."/>
            <person name="Round J.M."/>
            <person name="Ohora S."/>
            <person name="Walle B.V."/>
            <person name="Veldhoen N."/>
            <person name="Helbing C.C."/>
            <person name="Birol I."/>
        </authorList>
    </citation>
    <scope>NUCLEOTIDE SEQUENCE [LARGE SCALE GENOMIC DNA]</scope>
</reference>
<name>A0A2G9S532_AQUCT</name>
<gene>
    <name evidence="1" type="ORF">AB205_0065690</name>
</gene>